<organism evidence="3 4">
    <name type="scientific">Priestia megaterium (strain ATCC 14581 / DSM 32 / CCUG 1817 / JCM 2506 / NBRC 15308 / NCIMB 9376 / NCTC 10342 / NRRL B-14308 / VKM B-512 / Ford 19)</name>
    <name type="common">Bacillus megaterium</name>
    <dbReference type="NCBI Taxonomy" id="1348623"/>
    <lineage>
        <taxon>Bacteria</taxon>
        <taxon>Bacillati</taxon>
        <taxon>Bacillota</taxon>
        <taxon>Bacilli</taxon>
        <taxon>Bacillales</taxon>
        <taxon>Bacillaceae</taxon>
        <taxon>Priestia</taxon>
    </lineage>
</organism>
<keyword evidence="1" id="KW-0378">Hydrolase</keyword>
<evidence type="ECO:0000313" key="4">
    <source>
        <dbReference type="Proteomes" id="UP000031829"/>
    </source>
</evidence>
<keyword evidence="3" id="KW-0540">Nuclease</keyword>
<dbReference type="InterPro" id="IPR051547">
    <property type="entry name" value="TDP2-like"/>
</dbReference>
<dbReference type="EMBL" id="CP009920">
    <property type="protein sequence ID" value="AJI22612.1"/>
    <property type="molecule type" value="Genomic_DNA"/>
</dbReference>
<evidence type="ECO:0000313" key="3">
    <source>
        <dbReference type="EMBL" id="AJI22612.1"/>
    </source>
</evidence>
<dbReference type="RefSeq" id="WP_034648224.1">
    <property type="nucleotide sequence ID" value="NZ_BCVB01000009.1"/>
</dbReference>
<dbReference type="HOGENOM" id="CLU_086635_0_0_9"/>
<dbReference type="GO" id="GO:0004519">
    <property type="term" value="F:endonuclease activity"/>
    <property type="evidence" value="ECO:0007669"/>
    <property type="project" value="UniProtKB-KW"/>
</dbReference>
<evidence type="ECO:0000259" key="2">
    <source>
        <dbReference type="Pfam" id="PF03372"/>
    </source>
</evidence>
<protein>
    <submittedName>
        <fullName evidence="3">Endonuclease/Exonuclease/phosphatase family protein</fullName>
    </submittedName>
</protein>
<keyword evidence="3" id="KW-0269">Exonuclease</keyword>
<dbReference type="AlphaFoldDB" id="A0A0B6ANC7"/>
<dbReference type="GeneID" id="93645679"/>
<dbReference type="SUPFAM" id="SSF56219">
    <property type="entry name" value="DNase I-like"/>
    <property type="match status" value="1"/>
</dbReference>
<dbReference type="GO" id="GO:0004527">
    <property type="term" value="F:exonuclease activity"/>
    <property type="evidence" value="ECO:0007669"/>
    <property type="project" value="UniProtKB-KW"/>
</dbReference>
<accession>A0A0B6ANC7</accession>
<dbReference type="CDD" id="cd09079">
    <property type="entry name" value="RgfB-like"/>
    <property type="match status" value="1"/>
</dbReference>
<name>A0A0B6ANC7_PRIM2</name>
<dbReference type="InterPro" id="IPR005135">
    <property type="entry name" value="Endo/exonuclease/phosphatase"/>
</dbReference>
<dbReference type="KEGG" id="bmeg:BG04_2213"/>
<reference evidence="3 4" key="1">
    <citation type="journal article" date="2015" name="Genome Announc.">
        <title>Complete genome sequences for 35 biothreat assay-relevant bacillus species.</title>
        <authorList>
            <person name="Johnson S.L."/>
            <person name="Daligault H.E."/>
            <person name="Davenport K.W."/>
            <person name="Jaissle J."/>
            <person name="Frey K.G."/>
            <person name="Ladner J.T."/>
            <person name="Broomall S.M."/>
            <person name="Bishop-Lilly K.A."/>
            <person name="Bruce D.C."/>
            <person name="Gibbons H.S."/>
            <person name="Coyne S.R."/>
            <person name="Lo C.C."/>
            <person name="Meincke L."/>
            <person name="Munk A.C."/>
            <person name="Koroleva G.I."/>
            <person name="Rosenzweig C.N."/>
            <person name="Palacios G.F."/>
            <person name="Redden C.L."/>
            <person name="Minogue T.D."/>
            <person name="Chain P.S."/>
        </authorList>
    </citation>
    <scope>NUCLEOTIDE SEQUENCE [LARGE SCALE GENOMIC DNA]</scope>
    <source>
        <strain evidence="4">ATCC 14581 / DSM 32 / JCM 2506 / NBRC 15308 / NCIMB 9376 / NCTC 10342 / NRRL B-14308 / VKM B-512</strain>
    </source>
</reference>
<sequence length="262" mass="30457">MKLLTLNCHSWQEENQLDKLSCLAEVIKKEKYDVIALQEVSQKVDAPYVYDYIRSDNYAWLLAKELGKQGEDYQLVWDLSHIGYEVYEEGIAILTKHPIIEEHSFFVSQTSNIDYWKTRRIVGATIEYEKELLTFYSCHLGWWDDEEEPFKQQVDTLLAHVHKDNPFFLLGDFNNDAHRRNEGYDYLLSQGLYDTYTLSNKKDSGITVKGNIAGWDDNERALRLDLILSSHAQDIQSSTVVFNGIHYPVVSDHFGVSLYLKS</sequence>
<dbReference type="Proteomes" id="UP000031829">
    <property type="component" value="Chromosome"/>
</dbReference>
<dbReference type="PANTHER" id="PTHR15822">
    <property type="entry name" value="TRAF AND TNF RECEPTOR-ASSOCIATED PROTEIN"/>
    <property type="match status" value="1"/>
</dbReference>
<feature type="domain" description="Endonuclease/exonuclease/phosphatase" evidence="2">
    <location>
        <begin position="21"/>
        <end position="253"/>
    </location>
</feature>
<dbReference type="Gene3D" id="3.60.10.10">
    <property type="entry name" value="Endonuclease/exonuclease/phosphatase"/>
    <property type="match status" value="1"/>
</dbReference>
<proteinExistence type="predicted"/>
<dbReference type="InterPro" id="IPR036691">
    <property type="entry name" value="Endo/exonu/phosph_ase_sf"/>
</dbReference>
<gene>
    <name evidence="3" type="ORF">BG04_2213</name>
</gene>
<dbReference type="PANTHER" id="PTHR15822:SF23">
    <property type="entry name" value="ENDONUCLEASE_EXONUCLEASE_PHOSPHATASE FAMILY PROTEIN"/>
    <property type="match status" value="1"/>
</dbReference>
<evidence type="ECO:0000256" key="1">
    <source>
        <dbReference type="ARBA" id="ARBA00022801"/>
    </source>
</evidence>
<dbReference type="Pfam" id="PF03372">
    <property type="entry name" value="Exo_endo_phos"/>
    <property type="match status" value="1"/>
</dbReference>
<keyword evidence="3" id="KW-0255">Endonuclease</keyword>